<evidence type="ECO:0000256" key="2">
    <source>
        <dbReference type="ARBA" id="ARBA00022723"/>
    </source>
</evidence>
<dbReference type="Pfam" id="PF01327">
    <property type="entry name" value="Pep_deformylase"/>
    <property type="match status" value="1"/>
</dbReference>
<dbReference type="GeneID" id="97291345"/>
<comment type="catalytic activity">
    <reaction evidence="6">
        <text>N-terminal N-formyl-L-methionyl-[peptide] + H2O = N-terminal L-methionyl-[peptide] + formate</text>
        <dbReference type="Rhea" id="RHEA:24420"/>
        <dbReference type="Rhea" id="RHEA-COMP:10639"/>
        <dbReference type="Rhea" id="RHEA-COMP:10640"/>
        <dbReference type="ChEBI" id="CHEBI:15377"/>
        <dbReference type="ChEBI" id="CHEBI:15740"/>
        <dbReference type="ChEBI" id="CHEBI:49298"/>
        <dbReference type="ChEBI" id="CHEBI:64731"/>
        <dbReference type="EC" id="3.5.1.88"/>
    </reaction>
</comment>
<dbReference type="RefSeq" id="WP_007147601.1">
    <property type="nucleotide sequence ID" value="NZ_AKCI01000001.1"/>
</dbReference>
<evidence type="ECO:0000256" key="5">
    <source>
        <dbReference type="ARBA" id="ARBA00023004"/>
    </source>
</evidence>
<dbReference type="FunFam" id="3.90.45.10:FF:000003">
    <property type="entry name" value="Peptide deformylase"/>
    <property type="match status" value="1"/>
</dbReference>
<comment type="function">
    <text evidence="6">Removes the formyl group from the N-terminal Met of newly synthesized proteins. Requires at least a dipeptide for an efficient rate of reaction. N-terminal L-methionine is a prerequisite for activity but the enzyme has broad specificity at other positions.</text>
</comment>
<feature type="binding site" evidence="6">
    <location>
        <position position="185"/>
    </location>
    <ligand>
        <name>Fe cation</name>
        <dbReference type="ChEBI" id="CHEBI:24875"/>
    </ligand>
</feature>
<feature type="binding site" evidence="6">
    <location>
        <position position="139"/>
    </location>
    <ligand>
        <name>Fe cation</name>
        <dbReference type="ChEBI" id="CHEBI:24875"/>
    </ligand>
</feature>
<comment type="cofactor">
    <cofactor evidence="6">
        <name>Fe(2+)</name>
        <dbReference type="ChEBI" id="CHEBI:29033"/>
    </cofactor>
    <text evidence="6">Binds 1 Fe(2+) ion.</text>
</comment>
<protein>
    <recommendedName>
        <fullName evidence="6">Peptide deformylase</fullName>
        <shortName evidence="6">PDF</shortName>
        <ecNumber evidence="6">3.5.1.88</ecNumber>
    </recommendedName>
    <alternativeName>
        <fullName evidence="6">Polypeptide deformylase</fullName>
    </alternativeName>
</protein>
<dbReference type="GO" id="GO:0042586">
    <property type="term" value="F:peptide deformylase activity"/>
    <property type="evidence" value="ECO:0007669"/>
    <property type="project" value="UniProtKB-UniRule"/>
</dbReference>
<feature type="active site" evidence="6">
    <location>
        <position position="182"/>
    </location>
</feature>
<dbReference type="CDD" id="cd00487">
    <property type="entry name" value="Pep_deformylase"/>
    <property type="match status" value="1"/>
</dbReference>
<feature type="binding site" evidence="6">
    <location>
        <position position="181"/>
    </location>
    <ligand>
        <name>Fe cation</name>
        <dbReference type="ChEBI" id="CHEBI:24875"/>
    </ligand>
</feature>
<evidence type="ECO:0000256" key="1">
    <source>
        <dbReference type="ARBA" id="ARBA00010759"/>
    </source>
</evidence>
<dbReference type="PRINTS" id="PR01576">
    <property type="entry name" value="PDEFORMYLASE"/>
</dbReference>
<dbReference type="PANTHER" id="PTHR10458">
    <property type="entry name" value="PEPTIDE DEFORMYLASE"/>
    <property type="match status" value="1"/>
</dbReference>
<dbReference type="GO" id="GO:0006412">
    <property type="term" value="P:translation"/>
    <property type="evidence" value="ECO:0007669"/>
    <property type="project" value="UniProtKB-UniRule"/>
</dbReference>
<dbReference type="OrthoDB" id="9804313at2"/>
<dbReference type="STRING" id="857290.HMPREF9156_00534"/>
<keyword evidence="4 6" id="KW-0648">Protein biosynthesis</keyword>
<dbReference type="AlphaFoldDB" id="J0D555"/>
<keyword evidence="3 6" id="KW-0378">Hydrolase</keyword>
<dbReference type="GO" id="GO:0046872">
    <property type="term" value="F:metal ion binding"/>
    <property type="evidence" value="ECO:0007669"/>
    <property type="project" value="UniProtKB-KW"/>
</dbReference>
<gene>
    <name evidence="6" type="primary">def</name>
    <name evidence="7" type="ORF">HMPREF9156_00534</name>
</gene>
<dbReference type="EMBL" id="AGZS01000002">
    <property type="protein sequence ID" value="EJD65090.1"/>
    <property type="molecule type" value="Genomic_DNA"/>
</dbReference>
<dbReference type="EC" id="3.5.1.88" evidence="6"/>
<dbReference type="eggNOG" id="COG0242">
    <property type="taxonomic scope" value="Bacteria"/>
</dbReference>
<comment type="caution">
    <text evidence="7">The sequence shown here is derived from an EMBL/GenBank/DDBJ whole genome shotgun (WGS) entry which is preliminary data.</text>
</comment>
<dbReference type="InterPro" id="IPR036821">
    <property type="entry name" value="Peptide_deformylase_sf"/>
</dbReference>
<keyword evidence="2 6" id="KW-0479">Metal-binding</keyword>
<dbReference type="NCBIfam" id="NF001159">
    <property type="entry name" value="PRK00150.1-3"/>
    <property type="match status" value="1"/>
</dbReference>
<keyword evidence="8" id="KW-1185">Reference proteome</keyword>
<name>J0D555_9BIFI</name>
<dbReference type="HOGENOM" id="CLU_061901_5_2_11"/>
<keyword evidence="5 6" id="KW-0408">Iron</keyword>
<accession>J0D555</accession>
<proteinExistence type="inferred from homology"/>
<dbReference type="PANTHER" id="PTHR10458:SF2">
    <property type="entry name" value="PEPTIDE DEFORMYLASE, MITOCHONDRIAL"/>
    <property type="match status" value="1"/>
</dbReference>
<evidence type="ECO:0000256" key="6">
    <source>
        <dbReference type="HAMAP-Rule" id="MF_00163"/>
    </source>
</evidence>
<organism evidence="7 8">
    <name type="scientific">Scardovia wiggsiae F0424</name>
    <dbReference type="NCBI Taxonomy" id="857290"/>
    <lineage>
        <taxon>Bacteria</taxon>
        <taxon>Bacillati</taxon>
        <taxon>Actinomycetota</taxon>
        <taxon>Actinomycetes</taxon>
        <taxon>Bifidobacteriales</taxon>
        <taxon>Bifidobacteriaceae</taxon>
        <taxon>Scardovia</taxon>
    </lineage>
</organism>
<evidence type="ECO:0000256" key="3">
    <source>
        <dbReference type="ARBA" id="ARBA00022801"/>
    </source>
</evidence>
<dbReference type="Gene3D" id="3.90.45.10">
    <property type="entry name" value="Peptide deformylase"/>
    <property type="match status" value="1"/>
</dbReference>
<evidence type="ECO:0000313" key="8">
    <source>
        <dbReference type="Proteomes" id="UP000006415"/>
    </source>
</evidence>
<dbReference type="SUPFAM" id="SSF56420">
    <property type="entry name" value="Peptide deformylase"/>
    <property type="match status" value="1"/>
</dbReference>
<dbReference type="Proteomes" id="UP000006415">
    <property type="component" value="Unassembled WGS sequence"/>
</dbReference>
<dbReference type="HAMAP" id="MF_00163">
    <property type="entry name" value="Pep_deformylase"/>
    <property type="match status" value="1"/>
</dbReference>
<evidence type="ECO:0000313" key="7">
    <source>
        <dbReference type="EMBL" id="EJD65090.1"/>
    </source>
</evidence>
<reference evidence="7 8" key="1">
    <citation type="submission" date="2012-01" db="EMBL/GenBank/DDBJ databases">
        <title>The Genome Sequence of Scardovia wiggsiae F0424.</title>
        <authorList>
            <consortium name="The Broad Institute Genome Sequencing Platform"/>
            <person name="Earl A."/>
            <person name="Ward D."/>
            <person name="Feldgarden M."/>
            <person name="Gevers D."/>
            <person name="Izard J."/>
            <person name="Ganesan A."/>
            <person name="Baranova O.V."/>
            <person name="Blanton J.M."/>
            <person name="Tanner A.C."/>
            <person name="Mathney J."/>
            <person name="Dewhirst F.E."/>
            <person name="Young S.K."/>
            <person name="Zeng Q."/>
            <person name="Gargeya S."/>
            <person name="Fitzgerald M."/>
            <person name="Haas B."/>
            <person name="Abouelleil A."/>
            <person name="Alvarado L."/>
            <person name="Arachchi H.M."/>
            <person name="Berlin A."/>
            <person name="Chapman S.B."/>
            <person name="Gearin G."/>
            <person name="Goldberg J."/>
            <person name="Griggs A."/>
            <person name="Gujja S."/>
            <person name="Hansen M."/>
            <person name="Heiman D."/>
            <person name="Howarth C."/>
            <person name="Larimer J."/>
            <person name="Lui A."/>
            <person name="MacDonald P.J.P."/>
            <person name="McCowen C."/>
            <person name="Montmayeur A."/>
            <person name="Murphy C."/>
            <person name="Neiman D."/>
            <person name="Pearson M."/>
            <person name="Priest M."/>
            <person name="Roberts A."/>
            <person name="Saif S."/>
            <person name="Shea T."/>
            <person name="Sisk P."/>
            <person name="Stolte C."/>
            <person name="Sykes S."/>
            <person name="Wortman J."/>
            <person name="Nusbaum C."/>
            <person name="Birren B."/>
        </authorList>
    </citation>
    <scope>NUCLEOTIDE SEQUENCE [LARGE SCALE GENOMIC DNA]</scope>
    <source>
        <strain evidence="7 8">F0424</strain>
    </source>
</reference>
<comment type="similarity">
    <text evidence="1 6">Belongs to the polypeptide deformylase family.</text>
</comment>
<dbReference type="InterPro" id="IPR023635">
    <property type="entry name" value="Peptide_deformylase"/>
</dbReference>
<sequence length="227" mass="25803">MAWDKAHIDTELDREVRELLSAADGNGTLPIVQMGEPVLRLKTVRYTGQLRQSTLDRLKKCMRKTMLDAPGVGLAGPQIGLGLSLAVIEDHARPQADNSSEYSDEARDPRGISDVPFYMVINPSYEPLGSETASFYEGCLSFDGYQAVRKRWLNIKAHWFDENNVEHEADLHNWHARIFQHETDHLNGEVYIDRAEIRSMSSYDNLDEYWAYDPDPSEAAEILGFDI</sequence>
<evidence type="ECO:0000256" key="4">
    <source>
        <dbReference type="ARBA" id="ARBA00022917"/>
    </source>
</evidence>